<name>A0AAV6UF30_9ARAC</name>
<accession>A0AAV6UF30</accession>
<feature type="transmembrane region" description="Helical" evidence="1">
    <location>
        <begin position="63"/>
        <end position="80"/>
    </location>
</feature>
<reference evidence="2 3" key="1">
    <citation type="journal article" date="2022" name="Nat. Ecol. Evol.">
        <title>A masculinizing supergene underlies an exaggerated male reproductive morph in a spider.</title>
        <authorList>
            <person name="Hendrickx F."/>
            <person name="De Corte Z."/>
            <person name="Sonet G."/>
            <person name="Van Belleghem S.M."/>
            <person name="Kostlbacher S."/>
            <person name="Vangestel C."/>
        </authorList>
    </citation>
    <scope>NUCLEOTIDE SEQUENCE [LARGE SCALE GENOMIC DNA]</scope>
    <source>
        <strain evidence="2">W744_W776</strain>
    </source>
</reference>
<comment type="caution">
    <text evidence="2">The sequence shown here is derived from an EMBL/GenBank/DDBJ whole genome shotgun (WGS) entry which is preliminary data.</text>
</comment>
<keyword evidence="1" id="KW-0812">Transmembrane</keyword>
<evidence type="ECO:0000313" key="2">
    <source>
        <dbReference type="EMBL" id="KAG8182594.1"/>
    </source>
</evidence>
<dbReference type="Proteomes" id="UP000827092">
    <property type="component" value="Unassembled WGS sequence"/>
</dbReference>
<sequence length="104" mass="11883">MFRKADSERETAFKGASYPSIIEAEPHMHRKNRALLEEKSAQVISIIKNTLVAIVVKPTIRKLHLLFGTIQLILVVIAAFRKIKGLRKNQSYFFRACADNEKNT</sequence>
<evidence type="ECO:0000313" key="3">
    <source>
        <dbReference type="Proteomes" id="UP000827092"/>
    </source>
</evidence>
<proteinExistence type="predicted"/>
<dbReference type="AlphaFoldDB" id="A0AAV6UF30"/>
<keyword evidence="3" id="KW-1185">Reference proteome</keyword>
<gene>
    <name evidence="2" type="ORF">JTE90_021732</name>
</gene>
<keyword evidence="1" id="KW-0472">Membrane</keyword>
<keyword evidence="1" id="KW-1133">Transmembrane helix</keyword>
<dbReference type="EMBL" id="JAFNEN010000458">
    <property type="protein sequence ID" value="KAG8182594.1"/>
    <property type="molecule type" value="Genomic_DNA"/>
</dbReference>
<organism evidence="2 3">
    <name type="scientific">Oedothorax gibbosus</name>
    <dbReference type="NCBI Taxonomy" id="931172"/>
    <lineage>
        <taxon>Eukaryota</taxon>
        <taxon>Metazoa</taxon>
        <taxon>Ecdysozoa</taxon>
        <taxon>Arthropoda</taxon>
        <taxon>Chelicerata</taxon>
        <taxon>Arachnida</taxon>
        <taxon>Araneae</taxon>
        <taxon>Araneomorphae</taxon>
        <taxon>Entelegynae</taxon>
        <taxon>Araneoidea</taxon>
        <taxon>Linyphiidae</taxon>
        <taxon>Erigoninae</taxon>
        <taxon>Oedothorax</taxon>
    </lineage>
</organism>
<protein>
    <submittedName>
        <fullName evidence="2">Uncharacterized protein</fullName>
    </submittedName>
</protein>
<evidence type="ECO:0000256" key="1">
    <source>
        <dbReference type="SAM" id="Phobius"/>
    </source>
</evidence>